<dbReference type="Proteomes" id="UP000663829">
    <property type="component" value="Unassembled WGS sequence"/>
</dbReference>
<reference evidence="8" key="1">
    <citation type="submission" date="2021-02" db="EMBL/GenBank/DDBJ databases">
        <authorList>
            <person name="Nowell W R."/>
        </authorList>
    </citation>
    <scope>NUCLEOTIDE SEQUENCE</scope>
</reference>
<dbReference type="PROSITE" id="PS51996">
    <property type="entry name" value="TR_MART"/>
    <property type="match status" value="1"/>
</dbReference>
<keyword evidence="4" id="KW-0548">Nucleotidyltransferase</keyword>
<dbReference type="OrthoDB" id="25620at2759"/>
<sequence>MAAKSSNDQNKTNQRYFDVANETGKMLLPIEGYQNVDLVPLEEAIEPLIHLVADIRRKAWVAKETCQTPFPDDLSHDESAAIILYTMEWSPHDRCLYVVLNEALRSRNRLQRLPPWFLYLKLFLTALIKLPSERRVIWRGVKMDLSQQYLTESTLVWWGFSSCTTTLEVLKSEQFLGETGTRTLFNIESSNGKLIQPHSYIQSEDEILLLPGTQFKVVGKLQPAPGLHIIHLKEVQPPFTLLEPPSVVPSTIPPSHNTPAATKPQAASLPEVTAVTNDLSSVQITEAKQQKHSNQLFIGGTLLDAIHQLTLNEFYGTKHQAWTLIYKATRHGFSATDFHRQCDEQGPTMTIIQSNEEGYLFGGYTAVPWTSQTHSRKDTTAFLFSLTNPQHHPSTKFNITDQNTDFAVGHHWDAGPIFGTRKPIITSRFYSHDSVTILILCFRVFLLPQ</sequence>
<dbReference type="PANTHER" id="PTHR23354">
    <property type="entry name" value="NUCLEOLAR PROTEIN 7/ESTROGEN RECEPTOR COACTIVATOR-RELATED"/>
    <property type="match status" value="1"/>
</dbReference>
<evidence type="ECO:0000313" key="10">
    <source>
        <dbReference type="Proteomes" id="UP000663829"/>
    </source>
</evidence>
<dbReference type="GO" id="GO:0106274">
    <property type="term" value="F:NAD+-protein-arginine ADP-ribosyltransferase activity"/>
    <property type="evidence" value="ECO:0007669"/>
    <property type="project" value="UniProtKB-EC"/>
</dbReference>
<keyword evidence="2 6" id="KW-0328">Glycosyltransferase</keyword>
<evidence type="ECO:0000313" key="8">
    <source>
        <dbReference type="EMBL" id="CAF1564151.1"/>
    </source>
</evidence>
<comment type="caution">
    <text evidence="8">The sequence shown here is derived from an EMBL/GenBank/DDBJ whole genome shotgun (WGS) entry which is preliminary data.</text>
</comment>
<dbReference type="Pfam" id="PF01129">
    <property type="entry name" value="ART"/>
    <property type="match status" value="1"/>
</dbReference>
<gene>
    <name evidence="8" type="ORF">GPM918_LOCUS39964</name>
    <name evidence="9" type="ORF">SRO942_LOCUS40879</name>
</gene>
<accession>A0A815XYC7</accession>
<name>A0A815XYC7_9BILA</name>
<proteinExistence type="inferred from homology"/>
<evidence type="ECO:0000256" key="3">
    <source>
        <dbReference type="ARBA" id="ARBA00022679"/>
    </source>
</evidence>
<evidence type="ECO:0000256" key="5">
    <source>
        <dbReference type="ARBA" id="ARBA00047597"/>
    </source>
</evidence>
<feature type="domain" description="TLDc" evidence="7">
    <location>
        <begin position="296"/>
        <end position="449"/>
    </location>
</feature>
<dbReference type="EC" id="2.4.2.31" evidence="6"/>
<dbReference type="PROSITE" id="PS51886">
    <property type="entry name" value="TLDC"/>
    <property type="match status" value="1"/>
</dbReference>
<keyword evidence="10" id="KW-1185">Reference proteome</keyword>
<dbReference type="SMART" id="SM00584">
    <property type="entry name" value="TLDc"/>
    <property type="match status" value="1"/>
</dbReference>
<evidence type="ECO:0000256" key="1">
    <source>
        <dbReference type="ARBA" id="ARBA00009558"/>
    </source>
</evidence>
<evidence type="ECO:0000313" key="9">
    <source>
        <dbReference type="EMBL" id="CAF4426097.1"/>
    </source>
</evidence>
<evidence type="ECO:0000256" key="6">
    <source>
        <dbReference type="RuleBase" id="RU361228"/>
    </source>
</evidence>
<evidence type="ECO:0000259" key="7">
    <source>
        <dbReference type="PROSITE" id="PS51886"/>
    </source>
</evidence>
<organism evidence="8 10">
    <name type="scientific">Didymodactylos carnosus</name>
    <dbReference type="NCBI Taxonomy" id="1234261"/>
    <lineage>
        <taxon>Eukaryota</taxon>
        <taxon>Metazoa</taxon>
        <taxon>Spiralia</taxon>
        <taxon>Gnathifera</taxon>
        <taxon>Rotifera</taxon>
        <taxon>Eurotatoria</taxon>
        <taxon>Bdelloidea</taxon>
        <taxon>Philodinida</taxon>
        <taxon>Philodinidae</taxon>
        <taxon>Didymodactylos</taxon>
    </lineage>
</organism>
<protein>
    <recommendedName>
        <fullName evidence="6">NAD(P)(+)--arginine ADP-ribosyltransferase</fullName>
        <ecNumber evidence="6">2.4.2.31</ecNumber>
    </recommendedName>
    <alternativeName>
        <fullName evidence="6">Mono(ADP-ribosyl)transferase</fullName>
    </alternativeName>
</protein>
<dbReference type="EMBL" id="CAJOBC010094565">
    <property type="protein sequence ID" value="CAF4426097.1"/>
    <property type="molecule type" value="Genomic_DNA"/>
</dbReference>
<keyword evidence="3 6" id="KW-0808">Transferase</keyword>
<dbReference type="AlphaFoldDB" id="A0A815XYC7"/>
<dbReference type="GO" id="GO:0016779">
    <property type="term" value="F:nucleotidyltransferase activity"/>
    <property type="evidence" value="ECO:0007669"/>
    <property type="project" value="UniProtKB-KW"/>
</dbReference>
<dbReference type="SUPFAM" id="SSF56399">
    <property type="entry name" value="ADP-ribosylation"/>
    <property type="match status" value="1"/>
</dbReference>
<evidence type="ECO:0000256" key="2">
    <source>
        <dbReference type="ARBA" id="ARBA00022676"/>
    </source>
</evidence>
<dbReference type="Pfam" id="PF07534">
    <property type="entry name" value="TLD"/>
    <property type="match status" value="1"/>
</dbReference>
<dbReference type="InterPro" id="IPR000768">
    <property type="entry name" value="ART"/>
</dbReference>
<dbReference type="Gene3D" id="3.90.176.10">
    <property type="entry name" value="Toxin ADP-ribosyltransferase, Chain A, domain 1"/>
    <property type="match status" value="1"/>
</dbReference>
<comment type="catalytic activity">
    <reaction evidence="5 6">
        <text>L-arginyl-[protein] + NAD(+) = N(omega)-(ADP-D-ribosyl)-L-arginyl-[protein] + nicotinamide + H(+)</text>
        <dbReference type="Rhea" id="RHEA:19149"/>
        <dbReference type="Rhea" id="RHEA-COMP:10532"/>
        <dbReference type="Rhea" id="RHEA-COMP:15087"/>
        <dbReference type="ChEBI" id="CHEBI:15378"/>
        <dbReference type="ChEBI" id="CHEBI:17154"/>
        <dbReference type="ChEBI" id="CHEBI:29965"/>
        <dbReference type="ChEBI" id="CHEBI:57540"/>
        <dbReference type="ChEBI" id="CHEBI:142554"/>
        <dbReference type="EC" id="2.4.2.31"/>
    </reaction>
</comment>
<dbReference type="EMBL" id="CAJNOQ010028785">
    <property type="protein sequence ID" value="CAF1564151.1"/>
    <property type="molecule type" value="Genomic_DNA"/>
</dbReference>
<comment type="similarity">
    <text evidence="1 6">Belongs to the Arg-specific ADP-ribosyltransferase family.</text>
</comment>
<evidence type="ECO:0000256" key="4">
    <source>
        <dbReference type="ARBA" id="ARBA00022695"/>
    </source>
</evidence>
<dbReference type="InterPro" id="IPR006571">
    <property type="entry name" value="TLDc_dom"/>
</dbReference>
<keyword evidence="6" id="KW-0521">NADP</keyword>
<dbReference type="Proteomes" id="UP000681722">
    <property type="component" value="Unassembled WGS sequence"/>
</dbReference>
<keyword evidence="6" id="KW-0520">NAD</keyword>